<evidence type="ECO:0008006" key="3">
    <source>
        <dbReference type="Google" id="ProtNLM"/>
    </source>
</evidence>
<gene>
    <name evidence="1" type="ORF">SAMN05661091_4079</name>
</gene>
<protein>
    <recommendedName>
        <fullName evidence="3">Helix-turn-helix domain-containing protein</fullName>
    </recommendedName>
</protein>
<dbReference type="STRING" id="1313296.SAMN05661091_4079"/>
<accession>A0A1X7HK01</accession>
<reference evidence="1 2" key="1">
    <citation type="submission" date="2017-04" db="EMBL/GenBank/DDBJ databases">
        <authorList>
            <person name="Afonso C.L."/>
            <person name="Miller P.J."/>
            <person name="Scott M.A."/>
            <person name="Spackman E."/>
            <person name="Goraichik I."/>
            <person name="Dimitrov K.M."/>
            <person name="Suarez D.L."/>
            <person name="Swayne D.E."/>
        </authorList>
    </citation>
    <scope>NUCLEOTIDE SEQUENCE [LARGE SCALE GENOMIC DNA]</scope>
    <source>
        <strain evidence="1 2">N3/975</strain>
    </source>
</reference>
<evidence type="ECO:0000313" key="1">
    <source>
        <dbReference type="EMBL" id="SMF88043.1"/>
    </source>
</evidence>
<dbReference type="EMBL" id="LT840184">
    <property type="protein sequence ID" value="SMF88043.1"/>
    <property type="molecule type" value="Genomic_DNA"/>
</dbReference>
<keyword evidence="2" id="KW-1185">Reference proteome</keyword>
<sequence length="78" mass="9003">MGTITNSLDWNDYPMTLRPKHIEQIMGMSQKKTYEFLADAPFHVARAGRDIYISKMVFRNWFEGTNFDTIPEKVSSGA</sequence>
<evidence type="ECO:0000313" key="2">
    <source>
        <dbReference type="Proteomes" id="UP000192940"/>
    </source>
</evidence>
<dbReference type="RefSeq" id="WP_210190593.1">
    <property type="nucleotide sequence ID" value="NZ_LT840184.1"/>
</dbReference>
<dbReference type="AlphaFoldDB" id="A0A1X7HK01"/>
<organism evidence="1 2">
    <name type="scientific">Paenibacillus uliginis N3/975</name>
    <dbReference type="NCBI Taxonomy" id="1313296"/>
    <lineage>
        <taxon>Bacteria</taxon>
        <taxon>Bacillati</taxon>
        <taxon>Bacillota</taxon>
        <taxon>Bacilli</taxon>
        <taxon>Bacillales</taxon>
        <taxon>Paenibacillaceae</taxon>
        <taxon>Paenibacillus</taxon>
    </lineage>
</organism>
<dbReference type="Proteomes" id="UP000192940">
    <property type="component" value="Chromosome I"/>
</dbReference>
<name>A0A1X7HK01_9BACL</name>
<proteinExistence type="predicted"/>